<proteinExistence type="predicted"/>
<evidence type="ECO:0000313" key="1">
    <source>
        <dbReference type="EMBL" id="GIX68381.1"/>
    </source>
</evidence>
<accession>A0AAV4MAD7</accession>
<reference evidence="1 2" key="1">
    <citation type="submission" date="2021-06" db="EMBL/GenBank/DDBJ databases">
        <title>Caerostris extrusa draft genome.</title>
        <authorList>
            <person name="Kono N."/>
            <person name="Arakawa K."/>
        </authorList>
    </citation>
    <scope>NUCLEOTIDE SEQUENCE [LARGE SCALE GENOMIC DNA]</scope>
</reference>
<evidence type="ECO:0000313" key="2">
    <source>
        <dbReference type="Proteomes" id="UP001054945"/>
    </source>
</evidence>
<gene>
    <name evidence="1" type="ORF">CEXT_162511</name>
</gene>
<comment type="caution">
    <text evidence="1">The sequence shown here is derived from an EMBL/GenBank/DDBJ whole genome shotgun (WGS) entry which is preliminary data.</text>
</comment>
<protein>
    <submittedName>
        <fullName evidence="1">Uncharacterized protein</fullName>
    </submittedName>
</protein>
<dbReference type="AlphaFoldDB" id="A0AAV4MAD7"/>
<sequence>MKILMKGVVLPQFRLRELSSLLYKHHITDSDSDFMDLESDNSDDDDDGHRLHLMTESSCHIKTHMLRMRFMMWLI</sequence>
<dbReference type="Proteomes" id="UP001054945">
    <property type="component" value="Unassembled WGS sequence"/>
</dbReference>
<dbReference type="EMBL" id="BPLR01001960">
    <property type="protein sequence ID" value="GIX68381.1"/>
    <property type="molecule type" value="Genomic_DNA"/>
</dbReference>
<organism evidence="1 2">
    <name type="scientific">Caerostris extrusa</name>
    <name type="common">Bark spider</name>
    <name type="synonym">Caerostris bankana</name>
    <dbReference type="NCBI Taxonomy" id="172846"/>
    <lineage>
        <taxon>Eukaryota</taxon>
        <taxon>Metazoa</taxon>
        <taxon>Ecdysozoa</taxon>
        <taxon>Arthropoda</taxon>
        <taxon>Chelicerata</taxon>
        <taxon>Arachnida</taxon>
        <taxon>Araneae</taxon>
        <taxon>Araneomorphae</taxon>
        <taxon>Entelegynae</taxon>
        <taxon>Araneoidea</taxon>
        <taxon>Araneidae</taxon>
        <taxon>Caerostris</taxon>
    </lineage>
</organism>
<name>A0AAV4MAD7_CAEEX</name>
<keyword evidence="2" id="KW-1185">Reference proteome</keyword>